<gene>
    <name evidence="6" type="ORF">GOP47_0009407</name>
</gene>
<sequence length="584" mass="62669">MDSHDTELALSSPLLEDLPSKPPSSFLGRVKHTFASFFSTVLSLKNTTFILAGPVVAFLIWQFLHIDSDTTGNAVPMIAVMSWVFIWWVTEAIPIAVTALAPLFLLPFLQLRTAAEVSKSYMNDTIFLLIGSFILAAAVEHYDLHKRMALKMLVVLGGKKMDPWLLLLGFCMGTAFVSMWIHNTAAAVMMMPVGLGVLQKAGSSTENGETVGATKSATKIDDDGATPQSHMPLSDDEDAAGAMEGVTERRLQMAKKHVQNFSKAVVLAIGYGATLGGMSTLTGTGVNLILAGLYESAFPDADPITYLQWLMFGLPLAVAMVCFLWLLLCFWFCPRSSVPSIARSLHGSHVHQELASLGPMSFAEIAVLGVFGVLVLLWLTKSIGTNIAGWGDLFNDYPANGTVSILMATTLFIIPNRRRAGEKLMTWTQCKGIPWGIILLLGGGFALADGMSASGLSTVISEELDFLQVAPYVLITPIIGILTGIMTEFTSNNSTATIFVALVAQVATSIGRHPLFLMVPAAVGAQFSYMLPIATPPNAVAFSSGYLSTFDMVAIGFIQKFVGIILLSVFMPTLGAVVFKTNSS</sequence>
<comment type="caution">
    <text evidence="6">The sequence shown here is derived from an EMBL/GenBank/DDBJ whole genome shotgun (WGS) entry which is preliminary data.</text>
</comment>
<keyword evidence="2 5" id="KW-0812">Transmembrane</keyword>
<keyword evidence="4 5" id="KW-0472">Membrane</keyword>
<evidence type="ECO:0000256" key="5">
    <source>
        <dbReference type="SAM" id="Phobius"/>
    </source>
</evidence>
<comment type="subcellular location">
    <subcellularLocation>
        <location evidence="1">Membrane</location>
        <topology evidence="1">Multi-pass membrane protein</topology>
    </subcellularLocation>
</comment>
<feature type="transmembrane region" description="Helical" evidence="5">
    <location>
        <begin position="554"/>
        <end position="579"/>
    </location>
</feature>
<name>A0A9D4UWM4_ADICA</name>
<evidence type="ECO:0000256" key="3">
    <source>
        <dbReference type="ARBA" id="ARBA00022989"/>
    </source>
</evidence>
<dbReference type="Pfam" id="PF00939">
    <property type="entry name" value="Na_sulph_symp"/>
    <property type="match status" value="1"/>
</dbReference>
<dbReference type="PANTHER" id="PTHR10283">
    <property type="entry name" value="SOLUTE CARRIER FAMILY 13 MEMBER"/>
    <property type="match status" value="1"/>
</dbReference>
<dbReference type="OrthoDB" id="6493944at2759"/>
<evidence type="ECO:0000313" key="7">
    <source>
        <dbReference type="Proteomes" id="UP000886520"/>
    </source>
</evidence>
<feature type="transmembrane region" description="Helical" evidence="5">
    <location>
        <begin position="466"/>
        <end position="485"/>
    </location>
</feature>
<organism evidence="6 7">
    <name type="scientific">Adiantum capillus-veneris</name>
    <name type="common">Maidenhair fern</name>
    <dbReference type="NCBI Taxonomy" id="13818"/>
    <lineage>
        <taxon>Eukaryota</taxon>
        <taxon>Viridiplantae</taxon>
        <taxon>Streptophyta</taxon>
        <taxon>Embryophyta</taxon>
        <taxon>Tracheophyta</taxon>
        <taxon>Polypodiopsida</taxon>
        <taxon>Polypodiidae</taxon>
        <taxon>Polypodiales</taxon>
        <taxon>Pteridineae</taxon>
        <taxon>Pteridaceae</taxon>
        <taxon>Vittarioideae</taxon>
        <taxon>Adiantum</taxon>
    </lineage>
</organism>
<feature type="transmembrane region" description="Helical" evidence="5">
    <location>
        <begin position="306"/>
        <end position="333"/>
    </location>
</feature>
<dbReference type="GO" id="GO:0015140">
    <property type="term" value="F:malate transmembrane transporter activity"/>
    <property type="evidence" value="ECO:0007669"/>
    <property type="project" value="UniProtKB-ARBA"/>
</dbReference>
<feature type="transmembrane region" description="Helical" evidence="5">
    <location>
        <begin position="265"/>
        <end position="294"/>
    </location>
</feature>
<feature type="transmembrane region" description="Helical" evidence="5">
    <location>
        <begin position="435"/>
        <end position="460"/>
    </location>
</feature>
<feature type="transmembrane region" description="Helical" evidence="5">
    <location>
        <begin position="84"/>
        <end position="106"/>
    </location>
</feature>
<feature type="transmembrane region" description="Helical" evidence="5">
    <location>
        <begin position="354"/>
        <end position="377"/>
    </location>
</feature>
<protein>
    <submittedName>
        <fullName evidence="6">Uncharacterized protein</fullName>
    </submittedName>
</protein>
<feature type="transmembrane region" description="Helical" evidence="5">
    <location>
        <begin position="397"/>
        <end position="414"/>
    </location>
</feature>
<dbReference type="GO" id="GO:0005886">
    <property type="term" value="C:plasma membrane"/>
    <property type="evidence" value="ECO:0007669"/>
    <property type="project" value="TreeGrafter"/>
</dbReference>
<feature type="transmembrane region" description="Helical" evidence="5">
    <location>
        <begin position="164"/>
        <end position="181"/>
    </location>
</feature>
<feature type="transmembrane region" description="Helical" evidence="5">
    <location>
        <begin position="47"/>
        <end position="64"/>
    </location>
</feature>
<evidence type="ECO:0000256" key="2">
    <source>
        <dbReference type="ARBA" id="ARBA00022692"/>
    </source>
</evidence>
<accession>A0A9D4UWM4</accession>
<dbReference type="Proteomes" id="UP000886520">
    <property type="component" value="Chromosome 9"/>
</dbReference>
<dbReference type="AlphaFoldDB" id="A0A9D4UWM4"/>
<evidence type="ECO:0000313" key="6">
    <source>
        <dbReference type="EMBL" id="KAI5075331.1"/>
    </source>
</evidence>
<dbReference type="EMBL" id="JABFUD020000009">
    <property type="protein sequence ID" value="KAI5075331.1"/>
    <property type="molecule type" value="Genomic_DNA"/>
</dbReference>
<keyword evidence="7" id="KW-1185">Reference proteome</keyword>
<evidence type="ECO:0000256" key="1">
    <source>
        <dbReference type="ARBA" id="ARBA00004141"/>
    </source>
</evidence>
<dbReference type="PANTHER" id="PTHR10283:SF82">
    <property type="entry name" value="SOLUTE CARRIER FAMILY 13 MEMBER 2"/>
    <property type="match status" value="1"/>
</dbReference>
<keyword evidence="3 5" id="KW-1133">Transmembrane helix</keyword>
<proteinExistence type="predicted"/>
<feature type="transmembrane region" description="Helical" evidence="5">
    <location>
        <begin position="126"/>
        <end position="144"/>
    </location>
</feature>
<evidence type="ECO:0000256" key="4">
    <source>
        <dbReference type="ARBA" id="ARBA00023136"/>
    </source>
</evidence>
<reference evidence="6" key="1">
    <citation type="submission" date="2021-01" db="EMBL/GenBank/DDBJ databases">
        <title>Adiantum capillus-veneris genome.</title>
        <authorList>
            <person name="Fang Y."/>
            <person name="Liao Q."/>
        </authorList>
    </citation>
    <scope>NUCLEOTIDE SEQUENCE</scope>
    <source>
        <strain evidence="6">H3</strain>
        <tissue evidence="6">Leaf</tissue>
    </source>
</reference>
<feature type="transmembrane region" description="Helical" evidence="5">
    <location>
        <begin position="515"/>
        <end position="534"/>
    </location>
</feature>
<dbReference type="InterPro" id="IPR001898">
    <property type="entry name" value="SLC13A/DASS"/>
</dbReference>